<dbReference type="GO" id="GO:0003677">
    <property type="term" value="F:DNA binding"/>
    <property type="evidence" value="ECO:0007669"/>
    <property type="project" value="InterPro"/>
</dbReference>
<dbReference type="Proteomes" id="UP000252086">
    <property type="component" value="Unassembled WGS sequence"/>
</dbReference>
<dbReference type="InterPro" id="IPR047640">
    <property type="entry name" value="RpiR-like"/>
</dbReference>
<keyword evidence="3" id="KW-1185">Reference proteome</keyword>
<dbReference type="InterPro" id="IPR046348">
    <property type="entry name" value="SIS_dom_sf"/>
</dbReference>
<reference evidence="2 3" key="1">
    <citation type="submission" date="2018-06" db="EMBL/GenBank/DDBJ databases">
        <title>Genomic Encyclopedia of Type Strains, Phase III (KMG-III): the genomes of soil and plant-associated and newly described type strains.</title>
        <authorList>
            <person name="Whitman W."/>
        </authorList>
    </citation>
    <scope>NUCLEOTIDE SEQUENCE [LARGE SCALE GENOMIC DNA]</scope>
    <source>
        <strain evidence="2 3">CECT 7732</strain>
    </source>
</reference>
<dbReference type="PANTHER" id="PTHR30514:SF18">
    <property type="entry name" value="RPIR-FAMILY TRANSCRIPTIONAL REGULATOR"/>
    <property type="match status" value="1"/>
</dbReference>
<accession>A0A366D7M7</accession>
<dbReference type="SUPFAM" id="SSF53697">
    <property type="entry name" value="SIS domain"/>
    <property type="match status" value="1"/>
</dbReference>
<dbReference type="Gene3D" id="3.40.50.10490">
    <property type="entry name" value="Glucose-6-phosphate isomerase like protein, domain 1"/>
    <property type="match status" value="1"/>
</dbReference>
<comment type="caution">
    <text evidence="2">The sequence shown here is derived from an EMBL/GenBank/DDBJ whole genome shotgun (WGS) entry which is preliminary data.</text>
</comment>
<name>A0A366D7M7_9GAMM</name>
<dbReference type="GO" id="GO:0097367">
    <property type="term" value="F:carbohydrate derivative binding"/>
    <property type="evidence" value="ECO:0007669"/>
    <property type="project" value="InterPro"/>
</dbReference>
<protein>
    <submittedName>
        <fullName evidence="2">RpiR family transcriptional regulator</fullName>
    </submittedName>
</protein>
<dbReference type="SUPFAM" id="SSF46689">
    <property type="entry name" value="Homeodomain-like"/>
    <property type="match status" value="1"/>
</dbReference>
<dbReference type="Pfam" id="PF01418">
    <property type="entry name" value="HTH_6"/>
    <property type="match status" value="1"/>
</dbReference>
<evidence type="ECO:0000259" key="1">
    <source>
        <dbReference type="PROSITE" id="PS51071"/>
    </source>
</evidence>
<dbReference type="Gene3D" id="1.10.10.10">
    <property type="entry name" value="Winged helix-like DNA-binding domain superfamily/Winged helix DNA-binding domain"/>
    <property type="match status" value="1"/>
</dbReference>
<dbReference type="OrthoDB" id="9814005at2"/>
<dbReference type="GO" id="GO:0003700">
    <property type="term" value="F:DNA-binding transcription factor activity"/>
    <property type="evidence" value="ECO:0007669"/>
    <property type="project" value="InterPro"/>
</dbReference>
<sequence length="289" mass="32943">MKNTFSSKPEHIATTTSQRIQELIPLVSKSEARVAQFILLNLDHISYETGASIAEKAAVSQITVSRFLKRAGYQGISALKEELQKELIPIEANESQRLAPDSFYKDNLKQELKSMVRLYEQFETENWESLVSCVSAATRVYVTGFQSIRGTAEDFTRRLSLARDRVQYLSPHDGMLGEWLEDNSRSRKGYDTLIILDVVPYASEGRKLCEVAVEKGIQIVIISDEFCHWASEYDAHIVYSKSKSGLFLESTWGLVLTTNMLVDAVSRRDVNSDTRIKRWQEMAKRLDLF</sequence>
<dbReference type="EMBL" id="QNRF01000001">
    <property type="protein sequence ID" value="RBO86040.1"/>
    <property type="molecule type" value="Genomic_DNA"/>
</dbReference>
<dbReference type="PANTHER" id="PTHR30514">
    <property type="entry name" value="GLUCOKINASE"/>
    <property type="match status" value="1"/>
</dbReference>
<dbReference type="InterPro" id="IPR009057">
    <property type="entry name" value="Homeodomain-like_sf"/>
</dbReference>
<proteinExistence type="predicted"/>
<dbReference type="InterPro" id="IPR000281">
    <property type="entry name" value="HTH_RpiR"/>
</dbReference>
<dbReference type="RefSeq" id="WP_113872929.1">
    <property type="nucleotide sequence ID" value="NZ_QNRF01000001.1"/>
</dbReference>
<dbReference type="AlphaFoldDB" id="A0A366D7M7"/>
<evidence type="ECO:0000313" key="3">
    <source>
        <dbReference type="Proteomes" id="UP000252086"/>
    </source>
</evidence>
<gene>
    <name evidence="2" type="ORF">DFP76_101316</name>
</gene>
<dbReference type="GO" id="GO:1901135">
    <property type="term" value="P:carbohydrate derivative metabolic process"/>
    <property type="evidence" value="ECO:0007669"/>
    <property type="project" value="InterPro"/>
</dbReference>
<organism evidence="2 3">
    <name type="scientific">Marinomonas aquiplantarum</name>
    <dbReference type="NCBI Taxonomy" id="491951"/>
    <lineage>
        <taxon>Bacteria</taxon>
        <taxon>Pseudomonadati</taxon>
        <taxon>Pseudomonadota</taxon>
        <taxon>Gammaproteobacteria</taxon>
        <taxon>Oceanospirillales</taxon>
        <taxon>Oceanospirillaceae</taxon>
        <taxon>Marinomonas</taxon>
    </lineage>
</organism>
<evidence type="ECO:0000313" key="2">
    <source>
        <dbReference type="EMBL" id="RBO86040.1"/>
    </source>
</evidence>
<feature type="domain" description="HTH rpiR-type" evidence="1">
    <location>
        <begin position="14"/>
        <end position="90"/>
    </location>
</feature>
<dbReference type="PROSITE" id="PS51071">
    <property type="entry name" value="HTH_RPIR"/>
    <property type="match status" value="1"/>
</dbReference>
<dbReference type="InterPro" id="IPR036388">
    <property type="entry name" value="WH-like_DNA-bd_sf"/>
</dbReference>